<evidence type="ECO:0000256" key="10">
    <source>
        <dbReference type="ARBA" id="ARBA00022989"/>
    </source>
</evidence>
<evidence type="ECO:0000256" key="14">
    <source>
        <dbReference type="PIRNR" id="PIRNR006404"/>
    </source>
</evidence>
<dbReference type="GO" id="GO:0006508">
    <property type="term" value="P:proteolysis"/>
    <property type="evidence" value="ECO:0007669"/>
    <property type="project" value="UniProtKB-KW"/>
</dbReference>
<name>A0A6H1U030_9CYAN</name>
<keyword evidence="5 14" id="KW-0812">Transmembrane</keyword>
<feature type="transmembrane region" description="Helical" evidence="14">
    <location>
        <begin position="190"/>
        <end position="209"/>
    </location>
</feature>
<keyword evidence="3" id="KW-1003">Cell membrane</keyword>
<keyword evidence="9 14" id="KW-0862">Zinc</keyword>
<dbReference type="InterPro" id="IPR008915">
    <property type="entry name" value="Peptidase_M50"/>
</dbReference>
<evidence type="ECO:0000256" key="16">
    <source>
        <dbReference type="PIRSR" id="PIRSR006404-2"/>
    </source>
</evidence>
<dbReference type="PIRSF" id="PIRSF006404">
    <property type="entry name" value="UCP006404_Pept_M50_CBS"/>
    <property type="match status" value="1"/>
</dbReference>
<evidence type="ECO:0000256" key="11">
    <source>
        <dbReference type="ARBA" id="ARBA00023049"/>
    </source>
</evidence>
<dbReference type="CDD" id="cd06164">
    <property type="entry name" value="S2P-M50_SpoIVFB_CBS"/>
    <property type="match status" value="1"/>
</dbReference>
<dbReference type="SUPFAM" id="SSF54631">
    <property type="entry name" value="CBS-domain pair"/>
    <property type="match status" value="1"/>
</dbReference>
<feature type="domain" description="CBS" evidence="18">
    <location>
        <begin position="313"/>
        <end position="371"/>
    </location>
</feature>
<keyword evidence="12 17" id="KW-0129">CBS domain</keyword>
<dbReference type="Gene3D" id="3.10.580.10">
    <property type="entry name" value="CBS-domain"/>
    <property type="match status" value="1"/>
</dbReference>
<feature type="transmembrane region" description="Helical" evidence="14">
    <location>
        <begin position="104"/>
        <end position="128"/>
    </location>
</feature>
<evidence type="ECO:0000256" key="8">
    <source>
        <dbReference type="ARBA" id="ARBA00022801"/>
    </source>
</evidence>
<evidence type="ECO:0000313" key="20">
    <source>
        <dbReference type="Proteomes" id="UP000500857"/>
    </source>
</evidence>
<evidence type="ECO:0000256" key="4">
    <source>
        <dbReference type="ARBA" id="ARBA00022670"/>
    </source>
</evidence>
<feature type="transmembrane region" description="Helical" evidence="14">
    <location>
        <begin position="135"/>
        <end position="155"/>
    </location>
</feature>
<keyword evidence="20" id="KW-1185">Reference proteome</keyword>
<comment type="subcellular location">
    <subcellularLocation>
        <location evidence="1">Cell membrane</location>
        <topology evidence="1">Multi-pass membrane protein</topology>
    </subcellularLocation>
</comment>
<dbReference type="InterPro" id="IPR016483">
    <property type="entry name" value="UCP006404_Pept_M50_CBS"/>
</dbReference>
<comment type="similarity">
    <text evidence="2 14">Belongs to the peptidase M50B family.</text>
</comment>
<keyword evidence="8 14" id="KW-0378">Hydrolase</keyword>
<keyword evidence="7" id="KW-0677">Repeat</keyword>
<evidence type="ECO:0000256" key="1">
    <source>
        <dbReference type="ARBA" id="ARBA00004651"/>
    </source>
</evidence>
<evidence type="ECO:0000256" key="13">
    <source>
        <dbReference type="ARBA" id="ARBA00023136"/>
    </source>
</evidence>
<feature type="binding site" evidence="16">
    <location>
        <position position="65"/>
    </location>
    <ligand>
        <name>Zn(2+)</name>
        <dbReference type="ChEBI" id="CHEBI:29105"/>
        <note>catalytic</note>
    </ligand>
</feature>
<dbReference type="SMART" id="SM00116">
    <property type="entry name" value="CBS"/>
    <property type="match status" value="2"/>
</dbReference>
<dbReference type="Pfam" id="PF00571">
    <property type="entry name" value="CBS"/>
    <property type="match status" value="1"/>
</dbReference>
<evidence type="ECO:0000256" key="3">
    <source>
        <dbReference type="ARBA" id="ARBA00022475"/>
    </source>
</evidence>
<dbReference type="PROSITE" id="PS51371">
    <property type="entry name" value="CBS"/>
    <property type="match status" value="1"/>
</dbReference>
<dbReference type="InterPro" id="IPR000644">
    <property type="entry name" value="CBS_dom"/>
</dbReference>
<evidence type="ECO:0000256" key="9">
    <source>
        <dbReference type="ARBA" id="ARBA00022833"/>
    </source>
</evidence>
<dbReference type="GO" id="GO:0008237">
    <property type="term" value="F:metallopeptidase activity"/>
    <property type="evidence" value="ECO:0007669"/>
    <property type="project" value="UniProtKB-UniRule"/>
</dbReference>
<evidence type="ECO:0000256" key="12">
    <source>
        <dbReference type="ARBA" id="ARBA00023122"/>
    </source>
</evidence>
<keyword evidence="4 14" id="KW-0645">Protease</keyword>
<accession>A0A6H1U030</accession>
<dbReference type="EMBL" id="CP051167">
    <property type="protein sequence ID" value="QIZ71757.1"/>
    <property type="molecule type" value="Genomic_DNA"/>
</dbReference>
<gene>
    <name evidence="19" type="ORF">HCG48_15145</name>
</gene>
<dbReference type="KEGG" id="oxy:HCG48_15145"/>
<dbReference type="AlphaFoldDB" id="A0A6H1U030"/>
<protein>
    <recommendedName>
        <fullName evidence="14">Zinc metalloprotease</fullName>
    </recommendedName>
</protein>
<dbReference type="CDD" id="cd04639">
    <property type="entry name" value="CBS_pair_peptidase_M50"/>
    <property type="match status" value="1"/>
</dbReference>
<comment type="caution">
    <text evidence="14">Lacks conserved residue(s) required for the propagation of feature annotation.</text>
</comment>
<evidence type="ECO:0000256" key="15">
    <source>
        <dbReference type="PIRSR" id="PIRSR006404-1"/>
    </source>
</evidence>
<proteinExistence type="inferred from homology"/>
<dbReference type="PANTHER" id="PTHR39188">
    <property type="entry name" value="MEMBRANE-ASSOCIATED ZINC METALLOPROTEASE M50B"/>
    <property type="match status" value="1"/>
</dbReference>
<feature type="binding site" evidence="16">
    <location>
        <position position="69"/>
    </location>
    <ligand>
        <name>Zn(2+)</name>
        <dbReference type="ChEBI" id="CHEBI:29105"/>
        <note>catalytic</note>
    </ligand>
</feature>
<reference evidence="19 20" key="1">
    <citation type="submission" date="2020-04" db="EMBL/GenBank/DDBJ databases">
        <authorList>
            <person name="Basu S."/>
            <person name="Maruthanayagam V."/>
            <person name="Chakraborty S."/>
            <person name="Pramanik A."/>
            <person name="Mukherjee J."/>
            <person name="Brink B."/>
        </authorList>
    </citation>
    <scope>NUCLEOTIDE SEQUENCE [LARGE SCALE GENOMIC DNA]</scope>
    <source>
        <strain evidence="19 20">AP17</strain>
    </source>
</reference>
<keyword evidence="10 14" id="KW-1133">Transmembrane helix</keyword>
<evidence type="ECO:0000259" key="18">
    <source>
        <dbReference type="PROSITE" id="PS51371"/>
    </source>
</evidence>
<dbReference type="InterPro" id="IPR046342">
    <property type="entry name" value="CBS_dom_sf"/>
</dbReference>
<evidence type="ECO:0000256" key="5">
    <source>
        <dbReference type="ARBA" id="ARBA00022692"/>
    </source>
</evidence>
<organism evidence="19 20">
    <name type="scientific">Oxynema aestuarii AP17</name>
    <dbReference type="NCBI Taxonomy" id="2064643"/>
    <lineage>
        <taxon>Bacteria</taxon>
        <taxon>Bacillati</taxon>
        <taxon>Cyanobacteriota</taxon>
        <taxon>Cyanophyceae</taxon>
        <taxon>Oscillatoriophycideae</taxon>
        <taxon>Oscillatoriales</taxon>
        <taxon>Oscillatoriaceae</taxon>
        <taxon>Oxynema</taxon>
        <taxon>Oxynema aestuarii</taxon>
    </lineage>
</organism>
<sequence>MNNNIRVGNLFGIPFYINPSWFLVLGLVTLSYGGLLASQFSMGGILPWILGFVSALLLFASVLAHELGHSFVALKQGIDVKSITLFLFGGLASLEKESDSPAQAFWVAIAGPLVSLALFATFSAIGIATGASGPLGAMLALLASINLVVALFNLIPGLPLDGGNILKAIVWKITGNPYKGINFAGRVGQVIGWIAILSGAIPLLFYGNFNSIWNILIGWFLLQNAGFAAQSATVQDRLSALTAADVVDRENSPIVSADLSLRQFANNYVIGKEKWRKFLVTDESDRLIGTLNVDDLKLVSTADWPKTQVRELVKPMEDTLTVTSDRSLLEVVSLLEEKQINELPVVGENGALVGLLEKTEIIRKLQQRTETKADRSQFQLPA</sequence>
<feature type="transmembrane region" description="Helical" evidence="14">
    <location>
        <begin position="45"/>
        <end position="64"/>
    </location>
</feature>
<dbReference type="Pfam" id="PF02163">
    <property type="entry name" value="Peptidase_M50"/>
    <property type="match status" value="2"/>
</dbReference>
<evidence type="ECO:0000256" key="6">
    <source>
        <dbReference type="ARBA" id="ARBA00022723"/>
    </source>
</evidence>
<evidence type="ECO:0000313" key="19">
    <source>
        <dbReference type="EMBL" id="QIZ71757.1"/>
    </source>
</evidence>
<feature type="binding site" evidence="16">
    <location>
        <position position="161"/>
    </location>
    <ligand>
        <name>Zn(2+)</name>
        <dbReference type="ChEBI" id="CHEBI:29105"/>
        <note>catalytic</note>
    </ligand>
</feature>
<dbReference type="Proteomes" id="UP000500857">
    <property type="component" value="Chromosome"/>
</dbReference>
<feature type="active site" evidence="15">
    <location>
        <position position="66"/>
    </location>
</feature>
<dbReference type="PANTHER" id="PTHR39188:SF3">
    <property type="entry name" value="STAGE IV SPORULATION PROTEIN FB"/>
    <property type="match status" value="1"/>
</dbReference>
<dbReference type="GO" id="GO:0046872">
    <property type="term" value="F:metal ion binding"/>
    <property type="evidence" value="ECO:0007669"/>
    <property type="project" value="UniProtKB-UniRule"/>
</dbReference>
<keyword evidence="11 14" id="KW-0482">Metalloprotease</keyword>
<dbReference type="GO" id="GO:0005886">
    <property type="term" value="C:plasma membrane"/>
    <property type="evidence" value="ECO:0007669"/>
    <property type="project" value="UniProtKB-SubCell"/>
</dbReference>
<evidence type="ECO:0000256" key="7">
    <source>
        <dbReference type="ARBA" id="ARBA00022737"/>
    </source>
</evidence>
<evidence type="ECO:0000256" key="2">
    <source>
        <dbReference type="ARBA" id="ARBA00007931"/>
    </source>
</evidence>
<evidence type="ECO:0000256" key="17">
    <source>
        <dbReference type="PROSITE-ProRule" id="PRU00703"/>
    </source>
</evidence>
<comment type="cofactor">
    <cofactor evidence="14 16">
        <name>Zn(2+)</name>
        <dbReference type="ChEBI" id="CHEBI:29105"/>
    </cofactor>
    <text evidence="14 16">Binds 1 zinc ion per subunit.</text>
</comment>
<keyword evidence="6 14" id="KW-0479">Metal-binding</keyword>
<keyword evidence="13 14" id="KW-0472">Membrane</keyword>
<dbReference type="RefSeq" id="WP_168569909.1">
    <property type="nucleotide sequence ID" value="NZ_CP051167.1"/>
</dbReference>